<organism evidence="7 8">
    <name type="scientific">Tripterygium wilfordii</name>
    <name type="common">Thunder God vine</name>
    <dbReference type="NCBI Taxonomy" id="458696"/>
    <lineage>
        <taxon>Eukaryota</taxon>
        <taxon>Viridiplantae</taxon>
        <taxon>Streptophyta</taxon>
        <taxon>Embryophyta</taxon>
        <taxon>Tracheophyta</taxon>
        <taxon>Spermatophyta</taxon>
        <taxon>Magnoliopsida</taxon>
        <taxon>eudicotyledons</taxon>
        <taxon>Gunneridae</taxon>
        <taxon>Pentapetalae</taxon>
        <taxon>rosids</taxon>
        <taxon>fabids</taxon>
        <taxon>Celastrales</taxon>
        <taxon>Celastraceae</taxon>
        <taxon>Tripterygium</taxon>
    </lineage>
</organism>
<evidence type="ECO:0000256" key="2">
    <source>
        <dbReference type="ARBA" id="ARBA00009074"/>
    </source>
</evidence>
<keyword evidence="6" id="KW-0732">Signal</keyword>
<dbReference type="AlphaFoldDB" id="A0A7J7DBT2"/>
<reference evidence="7 8" key="1">
    <citation type="journal article" date="2020" name="Nat. Commun.">
        <title>Genome of Tripterygium wilfordii and identification of cytochrome P450 involved in triptolide biosynthesis.</title>
        <authorList>
            <person name="Tu L."/>
            <person name="Su P."/>
            <person name="Zhang Z."/>
            <person name="Gao L."/>
            <person name="Wang J."/>
            <person name="Hu T."/>
            <person name="Zhou J."/>
            <person name="Zhang Y."/>
            <person name="Zhao Y."/>
            <person name="Liu Y."/>
            <person name="Song Y."/>
            <person name="Tong Y."/>
            <person name="Lu Y."/>
            <person name="Yang J."/>
            <person name="Xu C."/>
            <person name="Jia M."/>
            <person name="Peters R.J."/>
            <person name="Huang L."/>
            <person name="Gao W."/>
        </authorList>
    </citation>
    <scope>NUCLEOTIDE SEQUENCE [LARGE SCALE GENOMIC DNA]</scope>
    <source>
        <strain evidence="8">cv. XIE 37</strain>
        <tissue evidence="7">Leaf</tissue>
    </source>
</reference>
<dbReference type="Proteomes" id="UP000593562">
    <property type="component" value="Unassembled WGS sequence"/>
</dbReference>
<gene>
    <name evidence="7" type="ORF">HS088_TW08G00100</name>
</gene>
<dbReference type="PANTHER" id="PTHR31113">
    <property type="entry name" value="UPF0496 PROTEIN 3-RELATED"/>
    <property type="match status" value="1"/>
</dbReference>
<keyword evidence="3" id="KW-0812">Transmembrane</keyword>
<feature type="chain" id="PRO_5029607149" evidence="6">
    <location>
        <begin position="19"/>
        <end position="364"/>
    </location>
</feature>
<name>A0A7J7DBT2_TRIWF</name>
<accession>A0A7J7DBT2</accession>
<evidence type="ECO:0000256" key="4">
    <source>
        <dbReference type="ARBA" id="ARBA00022989"/>
    </source>
</evidence>
<dbReference type="InParanoid" id="A0A7J7DBT2"/>
<proteinExistence type="inferred from homology"/>
<comment type="subcellular location">
    <subcellularLocation>
        <location evidence="1">Membrane</location>
    </subcellularLocation>
</comment>
<keyword evidence="8" id="KW-1185">Reference proteome</keyword>
<evidence type="ECO:0000313" key="7">
    <source>
        <dbReference type="EMBL" id="KAF5743516.1"/>
    </source>
</evidence>
<dbReference type="EMBL" id="JAAARO010000008">
    <property type="protein sequence ID" value="KAF5743516.1"/>
    <property type="molecule type" value="Genomic_DNA"/>
</dbReference>
<comment type="caution">
    <text evidence="7">The sequence shown here is derived from an EMBL/GenBank/DDBJ whole genome shotgun (WGS) entry which is preliminary data.</text>
</comment>
<dbReference type="InterPro" id="IPR007749">
    <property type="entry name" value="DUF677"/>
</dbReference>
<sequence length="364" mass="40887">MSSLLLCCLLFLLASSASKVNDVDVREEYANAFRTESYNEFWTRVLALSCKDSASCIPLGFTAARLPSYRLFAEHLLDPDQPKVTKILALTRNQHPSCALLSDYFIQTANAFRLCGNLLRDIDHTRVKFRSLKKTLKSLETVDVENHAPAILTRLAEFTNSVNLFAPFAPSPSRVRLIQASCSLLLNKLETSRDKIRAKLRLANKLKHGSALFLVTLTASLTVIVATHAIALLVATPSLIAASLEFASTRRLARVSAQLDTATKGTFIMNKDLDTISRHVTRVNDDIEHMRAMGKFWVERGEDRLHTSYEVARQVKMNDASFSDQLDELEEHLYLCFMTINRARNIVVKEILDPGQPTRSSYIL</sequence>
<protein>
    <submittedName>
        <fullName evidence="7">Uncharacterized protein</fullName>
    </submittedName>
</protein>
<dbReference type="GO" id="GO:0016020">
    <property type="term" value="C:membrane"/>
    <property type="evidence" value="ECO:0007669"/>
    <property type="project" value="UniProtKB-SubCell"/>
</dbReference>
<dbReference type="FunCoup" id="A0A7J7DBT2">
    <property type="interactions" value="111"/>
</dbReference>
<keyword evidence="4" id="KW-1133">Transmembrane helix</keyword>
<evidence type="ECO:0000256" key="6">
    <source>
        <dbReference type="SAM" id="SignalP"/>
    </source>
</evidence>
<evidence type="ECO:0000256" key="3">
    <source>
        <dbReference type="ARBA" id="ARBA00022692"/>
    </source>
</evidence>
<dbReference type="PANTHER" id="PTHR31113:SF6">
    <property type="entry name" value="UPF0496 PROTEIN 3"/>
    <property type="match status" value="1"/>
</dbReference>
<feature type="signal peptide" evidence="6">
    <location>
        <begin position="1"/>
        <end position="18"/>
    </location>
</feature>
<dbReference type="Pfam" id="PF05055">
    <property type="entry name" value="DUF677"/>
    <property type="match status" value="1"/>
</dbReference>
<keyword evidence="5" id="KW-0472">Membrane</keyword>
<evidence type="ECO:0000256" key="5">
    <source>
        <dbReference type="ARBA" id="ARBA00023136"/>
    </source>
</evidence>
<evidence type="ECO:0000313" key="8">
    <source>
        <dbReference type="Proteomes" id="UP000593562"/>
    </source>
</evidence>
<comment type="similarity">
    <text evidence="2">Belongs to the UPF0496 family.</text>
</comment>
<evidence type="ECO:0000256" key="1">
    <source>
        <dbReference type="ARBA" id="ARBA00004370"/>
    </source>
</evidence>